<evidence type="ECO:0000313" key="4">
    <source>
        <dbReference type="EMBL" id="XAN08263.1"/>
    </source>
</evidence>
<dbReference type="InterPro" id="IPR009057">
    <property type="entry name" value="Homeodomain-like_sf"/>
</dbReference>
<dbReference type="Proteomes" id="UP001442841">
    <property type="component" value="Chromosome"/>
</dbReference>
<organism evidence="4 5">
    <name type="scientific">Ammonicoccus fulvus</name>
    <dbReference type="NCBI Taxonomy" id="3138240"/>
    <lineage>
        <taxon>Bacteria</taxon>
        <taxon>Bacillati</taxon>
        <taxon>Actinomycetota</taxon>
        <taxon>Actinomycetes</taxon>
        <taxon>Propionibacteriales</taxon>
        <taxon>Propionibacteriaceae</taxon>
        <taxon>Ammonicoccus</taxon>
    </lineage>
</organism>
<dbReference type="InterPro" id="IPR036271">
    <property type="entry name" value="Tet_transcr_reg_TetR-rel_C_sf"/>
</dbReference>
<keyword evidence="5" id="KW-1185">Reference proteome</keyword>
<dbReference type="InterPro" id="IPR045823">
    <property type="entry name" value="TetR_C_32"/>
</dbReference>
<feature type="DNA-binding region" description="H-T-H motif" evidence="2">
    <location>
        <begin position="43"/>
        <end position="62"/>
    </location>
</feature>
<protein>
    <submittedName>
        <fullName evidence="4">TetR/AcrR family transcriptional regulator</fullName>
    </submittedName>
</protein>
<name>A0ABZ3FQC3_9ACTN</name>
<evidence type="ECO:0000256" key="2">
    <source>
        <dbReference type="PROSITE-ProRule" id="PRU00335"/>
    </source>
</evidence>
<evidence type="ECO:0000259" key="3">
    <source>
        <dbReference type="PROSITE" id="PS50977"/>
    </source>
</evidence>
<proteinExistence type="predicted"/>
<accession>A0ABZ3FQC3</accession>
<dbReference type="SUPFAM" id="SSF46689">
    <property type="entry name" value="Homeodomain-like"/>
    <property type="match status" value="1"/>
</dbReference>
<keyword evidence="1 2" id="KW-0238">DNA-binding</keyword>
<feature type="domain" description="HTH tetR-type" evidence="3">
    <location>
        <begin position="21"/>
        <end position="80"/>
    </location>
</feature>
<evidence type="ECO:0000313" key="5">
    <source>
        <dbReference type="Proteomes" id="UP001442841"/>
    </source>
</evidence>
<dbReference type="RefSeq" id="WP_425309718.1">
    <property type="nucleotide sequence ID" value="NZ_CP154795.1"/>
</dbReference>
<sequence length="204" mass="22066">MIDDLSDRPDGRAVRWQQHNAARRAELVDSTLRAIRRHGSGVSMEDIAAEARTSKTVIYRHFSDRAGLYRAVADKVGRRIGRSIAEAIADRPDAEGRLALSGVIGAYLALTEADPEVYRFVVRPPAVEGPVADAQVHGITDDAAGILADWLSGRMGERQARVWATAIVGSVHACADRWLADPGAITRSELTAMLVELNWSGLSG</sequence>
<reference evidence="4 5" key="1">
    <citation type="submission" date="2024-04" db="EMBL/GenBank/DDBJ databases">
        <title>Isolation of an actinomycete strain from pig manure.</title>
        <authorList>
            <person name="Gong T."/>
            <person name="Yu Z."/>
            <person name="An M."/>
            <person name="Wei C."/>
            <person name="Yang W."/>
            <person name="Liu L."/>
        </authorList>
    </citation>
    <scope>NUCLEOTIDE SEQUENCE [LARGE SCALE GENOMIC DNA]</scope>
    <source>
        <strain evidence="4 5">ZF39</strain>
    </source>
</reference>
<dbReference type="SUPFAM" id="SSF48498">
    <property type="entry name" value="Tetracyclin repressor-like, C-terminal domain"/>
    <property type="match status" value="1"/>
</dbReference>
<dbReference type="EMBL" id="CP154795">
    <property type="protein sequence ID" value="XAN08263.1"/>
    <property type="molecule type" value="Genomic_DNA"/>
</dbReference>
<dbReference type="Pfam" id="PF00440">
    <property type="entry name" value="TetR_N"/>
    <property type="match status" value="1"/>
</dbReference>
<dbReference type="PANTHER" id="PTHR30055:SF160">
    <property type="entry name" value="TRANSCRIPTIONAL REGULATORY PROTEIN (PROBABLY ASNC-FAMILY)-RELATED"/>
    <property type="match status" value="1"/>
</dbReference>
<evidence type="ECO:0000256" key="1">
    <source>
        <dbReference type="ARBA" id="ARBA00023125"/>
    </source>
</evidence>
<dbReference type="Pfam" id="PF19344">
    <property type="entry name" value="TetR_C_32"/>
    <property type="match status" value="1"/>
</dbReference>
<dbReference type="PANTHER" id="PTHR30055">
    <property type="entry name" value="HTH-TYPE TRANSCRIPTIONAL REGULATOR RUTR"/>
    <property type="match status" value="1"/>
</dbReference>
<dbReference type="PROSITE" id="PS50977">
    <property type="entry name" value="HTH_TETR_2"/>
    <property type="match status" value="1"/>
</dbReference>
<dbReference type="InterPro" id="IPR050109">
    <property type="entry name" value="HTH-type_TetR-like_transc_reg"/>
</dbReference>
<dbReference type="Gene3D" id="1.10.357.10">
    <property type="entry name" value="Tetracycline Repressor, domain 2"/>
    <property type="match status" value="1"/>
</dbReference>
<dbReference type="InterPro" id="IPR001647">
    <property type="entry name" value="HTH_TetR"/>
</dbReference>
<gene>
    <name evidence="4" type="ORF">AADG42_13450</name>
</gene>